<dbReference type="PROSITE" id="PS50830">
    <property type="entry name" value="TNASE_3"/>
    <property type="match status" value="1"/>
</dbReference>
<dbReference type="RefSeq" id="WP_259697835.1">
    <property type="nucleotide sequence ID" value="NZ_CP099967.1"/>
</dbReference>
<dbReference type="EMBL" id="CP099967">
    <property type="protein sequence ID" value="UWL59243.1"/>
    <property type="molecule type" value="Genomic_DNA"/>
</dbReference>
<evidence type="ECO:0000259" key="2">
    <source>
        <dbReference type="PROSITE" id="PS50830"/>
    </source>
</evidence>
<protein>
    <submittedName>
        <fullName evidence="3">Thermonuclease family protein</fullName>
    </submittedName>
</protein>
<dbReference type="InterPro" id="IPR016071">
    <property type="entry name" value="Staphylococal_nuclease_OB-fold"/>
</dbReference>
<dbReference type="Proteomes" id="UP001058739">
    <property type="component" value="Chromosome 01"/>
</dbReference>
<dbReference type="Gene3D" id="2.40.50.90">
    <property type="match status" value="1"/>
</dbReference>
<feature type="signal peptide" evidence="1">
    <location>
        <begin position="1"/>
        <end position="19"/>
    </location>
</feature>
<keyword evidence="1" id="KW-0732">Signal</keyword>
<organism evidence="3 4">
    <name type="scientific">Brucella pseudintermedia</name>
    <dbReference type="NCBI Taxonomy" id="370111"/>
    <lineage>
        <taxon>Bacteria</taxon>
        <taxon>Pseudomonadati</taxon>
        <taxon>Pseudomonadota</taxon>
        <taxon>Alphaproteobacteria</taxon>
        <taxon>Hyphomicrobiales</taxon>
        <taxon>Brucellaceae</taxon>
        <taxon>Brucella/Ochrobactrum group</taxon>
        <taxon>Brucella</taxon>
    </lineage>
</organism>
<gene>
    <name evidence="3" type="ORF">NIK97_06720</name>
</gene>
<proteinExistence type="predicted"/>
<dbReference type="PANTHER" id="PTHR12302:SF26">
    <property type="entry name" value="BLR1266 PROTEIN"/>
    <property type="match status" value="1"/>
</dbReference>
<dbReference type="InterPro" id="IPR035437">
    <property type="entry name" value="SNase_OB-fold_sf"/>
</dbReference>
<dbReference type="Pfam" id="PF00565">
    <property type="entry name" value="SNase"/>
    <property type="match status" value="1"/>
</dbReference>
<reference evidence="3" key="1">
    <citation type="submission" date="2022-06" db="EMBL/GenBank/DDBJ databases">
        <title>Complete Genome Sequence of Deoxynivalenol-bioadsorption Ochrobactrum pseudintermedium ASAG-D25.</title>
        <authorList>
            <person name="Wang N."/>
        </authorList>
    </citation>
    <scope>NUCLEOTIDE SEQUENCE</scope>
    <source>
        <strain evidence="3">ASAG-D25</strain>
    </source>
</reference>
<accession>A0ABY5U7B4</accession>
<dbReference type="SUPFAM" id="SSF50199">
    <property type="entry name" value="Staphylococcal nuclease"/>
    <property type="match status" value="1"/>
</dbReference>
<evidence type="ECO:0000256" key="1">
    <source>
        <dbReference type="SAM" id="SignalP"/>
    </source>
</evidence>
<name>A0ABY5U7B4_9HYPH</name>
<sequence>MKIRIVLLAALAISTTASAGDLADLTGRASVIDGDTIEIQGQRIRLNGIDAPESWQTCKDAAGKTYRCGKDAAFALADFLDASQPISCLAVSMDRYRRTVADCFRSDREPVNAWMVREGWAVDWVKYSGGAYEREQDAAQSAQRGIWQGDFQMPCEARAARSKRAPSC</sequence>
<evidence type="ECO:0000313" key="4">
    <source>
        <dbReference type="Proteomes" id="UP001058739"/>
    </source>
</evidence>
<evidence type="ECO:0000313" key="3">
    <source>
        <dbReference type="EMBL" id="UWL59243.1"/>
    </source>
</evidence>
<feature type="chain" id="PRO_5046565219" evidence="1">
    <location>
        <begin position="20"/>
        <end position="168"/>
    </location>
</feature>
<keyword evidence="4" id="KW-1185">Reference proteome</keyword>
<dbReference type="SMART" id="SM00318">
    <property type="entry name" value="SNc"/>
    <property type="match status" value="1"/>
</dbReference>
<feature type="domain" description="TNase-like" evidence="2">
    <location>
        <begin position="31"/>
        <end position="149"/>
    </location>
</feature>
<dbReference type="PANTHER" id="PTHR12302">
    <property type="entry name" value="EBNA2 BINDING PROTEIN P100"/>
    <property type="match status" value="1"/>
</dbReference>